<keyword evidence="3" id="KW-1185">Reference proteome</keyword>
<dbReference type="Gramene" id="OBART11G08950.1">
    <property type="protein sequence ID" value="OBART11G08950.1"/>
    <property type="gene ID" value="OBART11G08950"/>
</dbReference>
<sequence>MAHAATTTSCKITTIRVAVHGARRHRRFARRQPSKAIEWLICTAAAAIDALSSLDCSFVIPNAASSPPGDDAEVSTSKTSKSSVLSLTNALLGTQLGCTWDMLAILQAQPIETEERIQKAAAALLEASNRSIGERRTAAATWWPVGTLSISFLPTFLLPLPSRNFWHLPPPVFA</sequence>
<dbReference type="AlphaFoldDB" id="A0A0D3HKC3"/>
<dbReference type="InterPro" id="IPR017887">
    <property type="entry name" value="TF_TCP_subgr"/>
</dbReference>
<name>A0A0D3HKC3_9ORYZ</name>
<evidence type="ECO:0000313" key="2">
    <source>
        <dbReference type="EnsemblPlants" id="OBART11G08950.1"/>
    </source>
</evidence>
<accession>A0A0D3HKC3</accession>
<protein>
    <recommendedName>
        <fullName evidence="1">TCP domain-containing protein</fullName>
    </recommendedName>
</protein>
<organism evidence="2">
    <name type="scientific">Oryza barthii</name>
    <dbReference type="NCBI Taxonomy" id="65489"/>
    <lineage>
        <taxon>Eukaryota</taxon>
        <taxon>Viridiplantae</taxon>
        <taxon>Streptophyta</taxon>
        <taxon>Embryophyta</taxon>
        <taxon>Tracheophyta</taxon>
        <taxon>Spermatophyta</taxon>
        <taxon>Magnoliopsida</taxon>
        <taxon>Liliopsida</taxon>
        <taxon>Poales</taxon>
        <taxon>Poaceae</taxon>
        <taxon>BOP clade</taxon>
        <taxon>Oryzoideae</taxon>
        <taxon>Oryzeae</taxon>
        <taxon>Oryzinae</taxon>
        <taxon>Oryza</taxon>
    </lineage>
</organism>
<proteinExistence type="predicted"/>
<dbReference type="Proteomes" id="UP000026960">
    <property type="component" value="Chromosome 11"/>
</dbReference>
<dbReference type="HOGENOM" id="CLU_1542411_0_0_1"/>
<dbReference type="Pfam" id="PF03634">
    <property type="entry name" value="TCP"/>
    <property type="match status" value="1"/>
</dbReference>
<dbReference type="EnsemblPlants" id="OBART11G08950.1">
    <property type="protein sequence ID" value="OBART11G08950.1"/>
    <property type="gene ID" value="OBART11G08950"/>
</dbReference>
<evidence type="ECO:0000259" key="1">
    <source>
        <dbReference type="Pfam" id="PF03634"/>
    </source>
</evidence>
<reference evidence="2" key="1">
    <citation type="journal article" date="2009" name="Rice">
        <title>De Novo Next Generation Sequencing of Plant Genomes.</title>
        <authorList>
            <person name="Rounsley S."/>
            <person name="Marri P.R."/>
            <person name="Yu Y."/>
            <person name="He R."/>
            <person name="Sisneros N."/>
            <person name="Goicoechea J.L."/>
            <person name="Lee S.J."/>
            <person name="Angelova A."/>
            <person name="Kudrna D."/>
            <person name="Luo M."/>
            <person name="Affourtit J."/>
            <person name="Desany B."/>
            <person name="Knight J."/>
            <person name="Niazi F."/>
            <person name="Egholm M."/>
            <person name="Wing R.A."/>
        </authorList>
    </citation>
    <scope>NUCLEOTIDE SEQUENCE [LARGE SCALE GENOMIC DNA]</scope>
    <source>
        <strain evidence="2">cv. IRGC 105608</strain>
    </source>
</reference>
<evidence type="ECO:0000313" key="3">
    <source>
        <dbReference type="Proteomes" id="UP000026960"/>
    </source>
</evidence>
<feature type="domain" description="TCP" evidence="1">
    <location>
        <begin position="31"/>
        <end position="102"/>
    </location>
</feature>
<reference evidence="2" key="2">
    <citation type="submission" date="2015-03" db="UniProtKB">
        <authorList>
            <consortium name="EnsemblPlants"/>
        </authorList>
    </citation>
    <scope>IDENTIFICATION</scope>
</reference>
<dbReference type="PaxDb" id="65489-OBART11G08950.1"/>